<reference evidence="6 7" key="1">
    <citation type="journal article" date="2018" name="Int. J. Syst. Evol. Microbiol.">
        <title>Glycomyces paridis sp. nov., isolated from the medicinal plant Paris polyphylla.</title>
        <authorList>
            <person name="Fang X.M."/>
            <person name="Bai J.L."/>
            <person name="Su J."/>
            <person name="Zhao L.L."/>
            <person name="Liu H.Y."/>
            <person name="Ma B.P."/>
            <person name="Zhang Y.Q."/>
            <person name="Yu L.Y."/>
        </authorList>
    </citation>
    <scope>NUCLEOTIDE SEQUENCE [LARGE SCALE GENOMIC DNA]</scope>
    <source>
        <strain evidence="6 7">CPCC 204357</strain>
    </source>
</reference>
<dbReference type="RefSeq" id="WP_136530973.1">
    <property type="nucleotide sequence ID" value="NZ_STGX01000013.1"/>
</dbReference>
<evidence type="ECO:0000256" key="1">
    <source>
        <dbReference type="ARBA" id="ARBA00004255"/>
    </source>
</evidence>
<sequence>MNPPRTNPYGIPTGDDDSGAPRPHREPQYRQPAGRETQGGLASEFELSDELVLCCLDQISWRPTVRPRIIGLGLAACVIGQLVAFGKVDLVDRRLHLSHRAQPPTGVLMLEVWEAIKGEYDPQPAKTWLRYLAEHGAGTGDLFQRVVGRMASRSIVTVERQGALRRRVAYTPSNPTAAGWPFVRLRQRLNRLDLDLPNGRDAFMLGLLSRMGLGDRFVDAAQGRSRLDAVVKALDPPVLEILDHLDVLVAEAAMTQRT</sequence>
<feature type="region of interest" description="Disordered" evidence="5">
    <location>
        <begin position="1"/>
        <end position="40"/>
    </location>
</feature>
<dbReference type="AlphaFoldDB" id="A0A4S8P978"/>
<protein>
    <submittedName>
        <fullName evidence="6">GPP34 family phosphoprotein</fullName>
    </submittedName>
</protein>
<evidence type="ECO:0000313" key="6">
    <source>
        <dbReference type="EMBL" id="THV26777.1"/>
    </source>
</evidence>
<dbReference type="Proteomes" id="UP000305792">
    <property type="component" value="Unassembled WGS sequence"/>
</dbReference>
<organism evidence="6 7">
    <name type="scientific">Glycomyces paridis</name>
    <dbReference type="NCBI Taxonomy" id="2126555"/>
    <lineage>
        <taxon>Bacteria</taxon>
        <taxon>Bacillati</taxon>
        <taxon>Actinomycetota</taxon>
        <taxon>Actinomycetes</taxon>
        <taxon>Glycomycetales</taxon>
        <taxon>Glycomycetaceae</taxon>
        <taxon>Glycomyces</taxon>
    </lineage>
</organism>
<dbReference type="OrthoDB" id="3531322at2"/>
<evidence type="ECO:0000256" key="2">
    <source>
        <dbReference type="ARBA" id="ARBA00023034"/>
    </source>
</evidence>
<gene>
    <name evidence="6" type="ORF">E9998_17485</name>
</gene>
<dbReference type="InterPro" id="IPR008628">
    <property type="entry name" value="GPP34-like"/>
</dbReference>
<keyword evidence="7" id="KW-1185">Reference proteome</keyword>
<evidence type="ECO:0000313" key="7">
    <source>
        <dbReference type="Proteomes" id="UP000305792"/>
    </source>
</evidence>
<dbReference type="GO" id="GO:0005737">
    <property type="term" value="C:cytoplasm"/>
    <property type="evidence" value="ECO:0007669"/>
    <property type="project" value="UniProtKB-ARBA"/>
</dbReference>
<keyword evidence="4" id="KW-0472">Membrane</keyword>
<dbReference type="Pfam" id="PF05719">
    <property type="entry name" value="GPP34"/>
    <property type="match status" value="1"/>
</dbReference>
<name>A0A4S8P978_9ACTN</name>
<evidence type="ECO:0000256" key="3">
    <source>
        <dbReference type="ARBA" id="ARBA00023121"/>
    </source>
</evidence>
<dbReference type="Gene3D" id="1.10.3630.10">
    <property type="entry name" value="yeast vps74-n-term truncation variant domain like"/>
    <property type="match status" value="1"/>
</dbReference>
<comment type="caution">
    <text evidence="6">The sequence shown here is derived from an EMBL/GenBank/DDBJ whole genome shotgun (WGS) entry which is preliminary data.</text>
</comment>
<dbReference type="InterPro" id="IPR038261">
    <property type="entry name" value="GPP34-like_sf"/>
</dbReference>
<accession>A0A4S8P978</accession>
<keyword evidence="2" id="KW-0333">Golgi apparatus</keyword>
<comment type="subcellular location">
    <subcellularLocation>
        <location evidence="1">Golgi apparatus membrane</location>
        <topology evidence="1">Peripheral membrane protein</topology>
        <orientation evidence="1">Cytoplasmic side</orientation>
    </subcellularLocation>
</comment>
<keyword evidence="3" id="KW-0446">Lipid-binding</keyword>
<dbReference type="GO" id="GO:0012505">
    <property type="term" value="C:endomembrane system"/>
    <property type="evidence" value="ECO:0007669"/>
    <property type="project" value="UniProtKB-ARBA"/>
</dbReference>
<evidence type="ECO:0000256" key="5">
    <source>
        <dbReference type="SAM" id="MobiDB-lite"/>
    </source>
</evidence>
<proteinExistence type="predicted"/>
<dbReference type="GO" id="GO:0070273">
    <property type="term" value="F:phosphatidylinositol-4-phosphate binding"/>
    <property type="evidence" value="ECO:0007669"/>
    <property type="project" value="InterPro"/>
</dbReference>
<evidence type="ECO:0000256" key="4">
    <source>
        <dbReference type="ARBA" id="ARBA00023136"/>
    </source>
</evidence>
<dbReference type="EMBL" id="STGX01000013">
    <property type="protein sequence ID" value="THV26777.1"/>
    <property type="molecule type" value="Genomic_DNA"/>
</dbReference>